<feature type="chain" id="PRO_5040329724" description="DUF7908 domain-containing protein" evidence="1">
    <location>
        <begin position="22"/>
        <end position="391"/>
    </location>
</feature>
<dbReference type="EMBL" id="MU007019">
    <property type="protein sequence ID" value="KAF2433733.1"/>
    <property type="molecule type" value="Genomic_DNA"/>
</dbReference>
<dbReference type="Pfam" id="PF25485">
    <property type="entry name" value="DUF7908"/>
    <property type="match status" value="1"/>
</dbReference>
<keyword evidence="1" id="KW-0732">Signal</keyword>
<protein>
    <recommendedName>
        <fullName evidence="2">DUF7908 domain-containing protein</fullName>
    </recommendedName>
</protein>
<evidence type="ECO:0000256" key="1">
    <source>
        <dbReference type="SAM" id="SignalP"/>
    </source>
</evidence>
<dbReference type="AlphaFoldDB" id="A0A9P4U279"/>
<dbReference type="Proteomes" id="UP000800235">
    <property type="component" value="Unassembled WGS sequence"/>
</dbReference>
<gene>
    <name evidence="3" type="ORF">EJ08DRAFT_694218</name>
</gene>
<reference evidence="3" key="1">
    <citation type="journal article" date="2020" name="Stud. Mycol.">
        <title>101 Dothideomycetes genomes: a test case for predicting lifestyles and emergence of pathogens.</title>
        <authorList>
            <person name="Haridas S."/>
            <person name="Albert R."/>
            <person name="Binder M."/>
            <person name="Bloem J."/>
            <person name="Labutti K."/>
            <person name="Salamov A."/>
            <person name="Andreopoulos B."/>
            <person name="Baker S."/>
            <person name="Barry K."/>
            <person name="Bills G."/>
            <person name="Bluhm B."/>
            <person name="Cannon C."/>
            <person name="Castanera R."/>
            <person name="Culley D."/>
            <person name="Daum C."/>
            <person name="Ezra D."/>
            <person name="Gonzalez J."/>
            <person name="Henrissat B."/>
            <person name="Kuo A."/>
            <person name="Liang C."/>
            <person name="Lipzen A."/>
            <person name="Lutzoni F."/>
            <person name="Magnuson J."/>
            <person name="Mondo S."/>
            <person name="Nolan M."/>
            <person name="Ohm R."/>
            <person name="Pangilinan J."/>
            <person name="Park H.-J."/>
            <person name="Ramirez L."/>
            <person name="Alfaro M."/>
            <person name="Sun H."/>
            <person name="Tritt A."/>
            <person name="Yoshinaga Y."/>
            <person name="Zwiers L.-H."/>
            <person name="Turgeon B."/>
            <person name="Goodwin S."/>
            <person name="Spatafora J."/>
            <person name="Crous P."/>
            <person name="Grigoriev I."/>
        </authorList>
    </citation>
    <scope>NUCLEOTIDE SEQUENCE</scope>
    <source>
        <strain evidence="3">CBS 130266</strain>
    </source>
</reference>
<name>A0A9P4U279_9PEZI</name>
<accession>A0A9P4U279</accession>
<feature type="domain" description="DUF7908" evidence="2">
    <location>
        <begin position="81"/>
        <end position="186"/>
    </location>
</feature>
<evidence type="ECO:0000313" key="4">
    <source>
        <dbReference type="Proteomes" id="UP000800235"/>
    </source>
</evidence>
<evidence type="ECO:0000259" key="2">
    <source>
        <dbReference type="Pfam" id="PF25485"/>
    </source>
</evidence>
<evidence type="ECO:0000313" key="3">
    <source>
        <dbReference type="EMBL" id="KAF2433733.1"/>
    </source>
</evidence>
<keyword evidence="4" id="KW-1185">Reference proteome</keyword>
<proteinExistence type="predicted"/>
<comment type="caution">
    <text evidence="3">The sequence shown here is derived from an EMBL/GenBank/DDBJ whole genome shotgun (WGS) entry which is preliminary data.</text>
</comment>
<feature type="signal peptide" evidence="1">
    <location>
        <begin position="1"/>
        <end position="21"/>
    </location>
</feature>
<sequence>MQLPSIPQLMLGALLSWTCNGQLITITRTLNTCRPRTSISGVLTISPSLTSSGPPISYASTTTIASTVVVSPSPIDNTISAGASFTISVFPAGQSFPKRAVGQLYLTKYGYLSPDASQAAVFNLQDQQLLADGWLESAGFGAASAIFAASPSDGVGPITRAFTVKGGMIQWVYPTFEGGVAQFYIGLYNPPTKKEKRQAQSALYARFSGAPEPGWARASLGAALVSSSSSSASSVVAPTSTRASSIVAPTSTRATSVSIPLLPSEVPSSLQSFNPPGSSYIVSLPSVIISPSGNPQSSTTASSVVISLPSVIISPSGTPQSSTPAPSSTRSSSIAGVVSSTTSSAASQYTVPTYNGFCGADNFWTSCTGSNYGRCCKYIPVWFWVLLYTDA</sequence>
<dbReference type="InterPro" id="IPR057230">
    <property type="entry name" value="DUF7908"/>
</dbReference>
<organism evidence="3 4">
    <name type="scientific">Tothia fuscella</name>
    <dbReference type="NCBI Taxonomy" id="1048955"/>
    <lineage>
        <taxon>Eukaryota</taxon>
        <taxon>Fungi</taxon>
        <taxon>Dikarya</taxon>
        <taxon>Ascomycota</taxon>
        <taxon>Pezizomycotina</taxon>
        <taxon>Dothideomycetes</taxon>
        <taxon>Pleosporomycetidae</taxon>
        <taxon>Venturiales</taxon>
        <taxon>Cylindrosympodiaceae</taxon>
        <taxon>Tothia</taxon>
    </lineage>
</organism>